<organism evidence="2">
    <name type="scientific">hydrothermal vent metagenome</name>
    <dbReference type="NCBI Taxonomy" id="652676"/>
    <lineage>
        <taxon>unclassified sequences</taxon>
        <taxon>metagenomes</taxon>
        <taxon>ecological metagenomes</taxon>
    </lineage>
</organism>
<name>A0A3B0U165_9ZZZZ</name>
<evidence type="ECO:0000256" key="1">
    <source>
        <dbReference type="ARBA" id="ARBA00022679"/>
    </source>
</evidence>
<dbReference type="Gene3D" id="3.40.50.2000">
    <property type="entry name" value="Glycogen Phosphorylase B"/>
    <property type="match status" value="1"/>
</dbReference>
<proteinExistence type="predicted"/>
<protein>
    <recommendedName>
        <fullName evidence="3">Mannosyltransferase</fullName>
    </recommendedName>
</protein>
<dbReference type="SUPFAM" id="SSF53756">
    <property type="entry name" value="UDP-Glycosyltransferase/glycogen phosphorylase"/>
    <property type="match status" value="1"/>
</dbReference>
<dbReference type="AlphaFoldDB" id="A0A3B0U165"/>
<accession>A0A3B0U165</accession>
<gene>
    <name evidence="2" type="ORF">MNBD_BACTEROID01-1026</name>
</gene>
<dbReference type="EMBL" id="UOEP01000177">
    <property type="protein sequence ID" value="VAW22710.1"/>
    <property type="molecule type" value="Genomic_DNA"/>
</dbReference>
<dbReference type="PANTHER" id="PTHR46401:SF2">
    <property type="entry name" value="GLYCOSYLTRANSFERASE WBBK-RELATED"/>
    <property type="match status" value="1"/>
</dbReference>
<keyword evidence="1" id="KW-0808">Transferase</keyword>
<sequence>MTAKIKLHIVAFNVPYPANYGGVIDIFFRVKALWRSGAKIHLHCFQYGRGEQPILDKYCEKVYYYKRGEGVRYAFKSSPYIVATRNNPGLLENLCAIKAPIIFEGLHTCYFLGHPLLEGYTKVIRMHNIEHDYYNGLARAESNIPRKVYFRREAIKLKQFEQEALKKADLLLAISPSDQKYFEQIHPKSYFMPAFHSHDEVLAKKGRGDYILFHGNLGVAENQKAVLFLIQQVLSDEKFPAIIAGMDPPQKLRRAIKKYRHIKIVANPAAREMGELISNAHICILPTFQPTGLKLKLIDSLFAGRFCLANSTMVKETGLEGLCIIADTPSELKTAIKNTWGKEFSEDDLNKRKNILGSVFSNNLYAQRLCNLIDEV</sequence>
<evidence type="ECO:0000313" key="2">
    <source>
        <dbReference type="EMBL" id="VAW22710.1"/>
    </source>
</evidence>
<reference evidence="2" key="1">
    <citation type="submission" date="2018-06" db="EMBL/GenBank/DDBJ databases">
        <authorList>
            <person name="Zhirakovskaya E."/>
        </authorList>
    </citation>
    <scope>NUCLEOTIDE SEQUENCE</scope>
</reference>
<dbReference type="GO" id="GO:0009103">
    <property type="term" value="P:lipopolysaccharide biosynthetic process"/>
    <property type="evidence" value="ECO:0007669"/>
    <property type="project" value="TreeGrafter"/>
</dbReference>
<dbReference type="PANTHER" id="PTHR46401">
    <property type="entry name" value="GLYCOSYLTRANSFERASE WBBK-RELATED"/>
    <property type="match status" value="1"/>
</dbReference>
<evidence type="ECO:0008006" key="3">
    <source>
        <dbReference type="Google" id="ProtNLM"/>
    </source>
</evidence>
<dbReference type="GO" id="GO:0016757">
    <property type="term" value="F:glycosyltransferase activity"/>
    <property type="evidence" value="ECO:0007669"/>
    <property type="project" value="TreeGrafter"/>
</dbReference>